<feature type="region of interest" description="Disordered" evidence="1">
    <location>
        <begin position="22"/>
        <end position="58"/>
    </location>
</feature>
<feature type="compositionally biased region" description="Basic and acidic residues" evidence="1">
    <location>
        <begin position="22"/>
        <end position="32"/>
    </location>
</feature>
<reference evidence="2 3" key="1">
    <citation type="submission" date="2016-04" db="EMBL/GenBank/DDBJ databases">
        <title>Genome analyses suggest a sexual origin of heterokaryosis in a supposedly ancient asexual fungus.</title>
        <authorList>
            <person name="Ropars J."/>
            <person name="Sedzielewska K."/>
            <person name="Noel J."/>
            <person name="Charron P."/>
            <person name="Farinelli L."/>
            <person name="Marton T."/>
            <person name="Kruger M."/>
            <person name="Pelin A."/>
            <person name="Brachmann A."/>
            <person name="Corradi N."/>
        </authorList>
    </citation>
    <scope>NUCLEOTIDE SEQUENCE [LARGE SCALE GENOMIC DNA]</scope>
    <source>
        <strain evidence="2 3">A5</strain>
    </source>
</reference>
<reference evidence="2 3" key="2">
    <citation type="submission" date="2017-09" db="EMBL/GenBank/DDBJ databases">
        <title>Extensive intraspecific genome diversity in a model arbuscular mycorrhizal fungus.</title>
        <authorList>
            <person name="Chen E.C."/>
            <person name="Morin E."/>
            <person name="Beaudet D."/>
            <person name="Noel J."/>
            <person name="Ndikumana S."/>
            <person name="Charron P."/>
            <person name="St-Onge C."/>
            <person name="Giorgi J."/>
            <person name="Grigoriev I.V."/>
            <person name="Roux C."/>
            <person name="Martin F.M."/>
            <person name="Corradi N."/>
        </authorList>
    </citation>
    <scope>NUCLEOTIDE SEQUENCE [LARGE SCALE GENOMIC DNA]</scope>
    <source>
        <strain evidence="2 3">A5</strain>
    </source>
</reference>
<proteinExistence type="predicted"/>
<comment type="caution">
    <text evidence="2">The sequence shown here is derived from an EMBL/GenBank/DDBJ whole genome shotgun (WGS) entry which is preliminary data.</text>
</comment>
<dbReference type="Proteomes" id="UP000232722">
    <property type="component" value="Unassembled WGS sequence"/>
</dbReference>
<dbReference type="PROSITE" id="PS51257">
    <property type="entry name" value="PROKAR_LIPOPROTEIN"/>
    <property type="match status" value="1"/>
</dbReference>
<evidence type="ECO:0000313" key="3">
    <source>
        <dbReference type="Proteomes" id="UP000232722"/>
    </source>
</evidence>
<evidence type="ECO:0008006" key="4">
    <source>
        <dbReference type="Google" id="ProtNLM"/>
    </source>
</evidence>
<organism evidence="2 3">
    <name type="scientific">Rhizophagus irregularis</name>
    <dbReference type="NCBI Taxonomy" id="588596"/>
    <lineage>
        <taxon>Eukaryota</taxon>
        <taxon>Fungi</taxon>
        <taxon>Fungi incertae sedis</taxon>
        <taxon>Mucoromycota</taxon>
        <taxon>Glomeromycotina</taxon>
        <taxon>Glomeromycetes</taxon>
        <taxon>Glomerales</taxon>
        <taxon>Glomeraceae</taxon>
        <taxon>Rhizophagus</taxon>
    </lineage>
</organism>
<gene>
    <name evidence="2" type="ORF">RhiirA5_410053</name>
</gene>
<protein>
    <recommendedName>
        <fullName evidence="4">Lipoprotein</fullName>
    </recommendedName>
</protein>
<dbReference type="EMBL" id="LLXJ01000163">
    <property type="protein sequence ID" value="PKC13914.1"/>
    <property type="molecule type" value="Genomic_DNA"/>
</dbReference>
<name>A0A2N0Q4A2_9GLOM</name>
<evidence type="ECO:0000256" key="1">
    <source>
        <dbReference type="SAM" id="MobiDB-lite"/>
    </source>
</evidence>
<evidence type="ECO:0000313" key="2">
    <source>
        <dbReference type="EMBL" id="PKC13914.1"/>
    </source>
</evidence>
<sequence>MDKKSFNNITVSFWILTGCRPEGRDPSKKGLLQERATVPQNSIRTIKQTKKRWLKSDH</sequence>
<accession>A0A2N0Q4A2</accession>
<dbReference type="AlphaFoldDB" id="A0A2N0Q4A2"/>
<feature type="compositionally biased region" description="Basic residues" evidence="1">
    <location>
        <begin position="47"/>
        <end position="58"/>
    </location>
</feature>